<dbReference type="Proteomes" id="UP000638570">
    <property type="component" value="Unassembled WGS sequence"/>
</dbReference>
<name>A0ABS1QMR5_9GAMM</name>
<organism evidence="3 4">
    <name type="scientific">Zobellella iuensis</name>
    <dbReference type="NCBI Taxonomy" id="2803811"/>
    <lineage>
        <taxon>Bacteria</taxon>
        <taxon>Pseudomonadati</taxon>
        <taxon>Pseudomonadota</taxon>
        <taxon>Gammaproteobacteria</taxon>
        <taxon>Aeromonadales</taxon>
        <taxon>Aeromonadaceae</taxon>
        <taxon>Zobellella</taxon>
    </lineage>
</organism>
<dbReference type="Pfam" id="PF00565">
    <property type="entry name" value="SNase"/>
    <property type="match status" value="1"/>
</dbReference>
<comment type="caution">
    <text evidence="3">The sequence shown here is derived from an EMBL/GenBank/DDBJ whole genome shotgun (WGS) entry which is preliminary data.</text>
</comment>
<gene>
    <name evidence="3" type="ORF">JKV55_01905</name>
</gene>
<protein>
    <submittedName>
        <fullName evidence="3">Thermonuclease family protein</fullName>
    </submittedName>
</protein>
<dbReference type="SMART" id="SM00318">
    <property type="entry name" value="SNc"/>
    <property type="match status" value="1"/>
</dbReference>
<proteinExistence type="predicted"/>
<sequence>MNGWKYVIALLLWSWGAAAECPRLQAEEKANIRHVVDGDTVILQDGRVIRFIGIDTPEFNKHNEQPAEAGAETARRWLVNKIVKQSHLKLVFGVKRRDDYGRWLAHPLTSEGELLVTQMLAQGLGQLMLLPPNDEYWPCWLAAEQQARRARVGIWSVPLAAEPSVSGWQMFSTSVVRGYSGTGRAELLLEGNLRVTAGRPLSSAARTRLMAFKPGDRLFVRGWVRAAEKGWQLWLNHSWQFYQDKVIDCAGQC</sequence>
<dbReference type="InterPro" id="IPR016071">
    <property type="entry name" value="Staphylococal_nuclease_OB-fold"/>
</dbReference>
<keyword evidence="4" id="KW-1185">Reference proteome</keyword>
<evidence type="ECO:0000259" key="2">
    <source>
        <dbReference type="PROSITE" id="PS50830"/>
    </source>
</evidence>
<accession>A0ABS1QMR5</accession>
<reference evidence="4" key="1">
    <citation type="submission" date="2021-01" db="EMBL/GenBank/DDBJ databases">
        <title>Genome public.</title>
        <authorList>
            <person name="Liu C."/>
            <person name="Sun Q."/>
        </authorList>
    </citation>
    <scope>NUCLEOTIDE SEQUENCE [LARGE SCALE GENOMIC DNA]</scope>
    <source>
        <strain evidence="4">CGMCC 1.18722</strain>
    </source>
</reference>
<dbReference type="InterPro" id="IPR035437">
    <property type="entry name" value="SNase_OB-fold_sf"/>
</dbReference>
<dbReference type="RefSeq" id="WP_202082060.1">
    <property type="nucleotide sequence ID" value="NZ_JAERTZ010000004.1"/>
</dbReference>
<keyword evidence="1" id="KW-0732">Signal</keyword>
<feature type="domain" description="TNase-like" evidence="2">
    <location>
        <begin position="26"/>
        <end position="157"/>
    </location>
</feature>
<evidence type="ECO:0000313" key="4">
    <source>
        <dbReference type="Proteomes" id="UP000638570"/>
    </source>
</evidence>
<evidence type="ECO:0000256" key="1">
    <source>
        <dbReference type="SAM" id="SignalP"/>
    </source>
</evidence>
<dbReference type="Gene3D" id="2.40.50.90">
    <property type="match status" value="1"/>
</dbReference>
<feature type="chain" id="PRO_5047093050" evidence="1">
    <location>
        <begin position="20"/>
        <end position="253"/>
    </location>
</feature>
<evidence type="ECO:0000313" key="3">
    <source>
        <dbReference type="EMBL" id="MBL1376086.1"/>
    </source>
</evidence>
<dbReference type="PROSITE" id="PS50830">
    <property type="entry name" value="TNASE_3"/>
    <property type="match status" value="1"/>
</dbReference>
<dbReference type="SUPFAM" id="SSF50199">
    <property type="entry name" value="Staphylococcal nuclease"/>
    <property type="match status" value="1"/>
</dbReference>
<feature type="signal peptide" evidence="1">
    <location>
        <begin position="1"/>
        <end position="19"/>
    </location>
</feature>
<dbReference type="EMBL" id="JAERTZ010000004">
    <property type="protein sequence ID" value="MBL1376086.1"/>
    <property type="molecule type" value="Genomic_DNA"/>
</dbReference>